<keyword evidence="2" id="KW-1185">Reference proteome</keyword>
<dbReference type="EMBL" id="CP000115">
    <property type="protein sequence ID" value="ABA04883.1"/>
    <property type="molecule type" value="Genomic_DNA"/>
</dbReference>
<dbReference type="CDD" id="cd08054">
    <property type="entry name" value="gp6"/>
    <property type="match status" value="1"/>
</dbReference>
<gene>
    <name evidence="1" type="ordered locus">Nwi_1622</name>
</gene>
<organism evidence="1 2">
    <name type="scientific">Nitrobacter winogradskyi (strain ATCC 25391 / DSM 10237 / CIP 104748 / NCIMB 11846 / Nb-255)</name>
    <dbReference type="NCBI Taxonomy" id="323098"/>
    <lineage>
        <taxon>Bacteria</taxon>
        <taxon>Pseudomonadati</taxon>
        <taxon>Pseudomonadota</taxon>
        <taxon>Alphaproteobacteria</taxon>
        <taxon>Hyphomicrobiales</taxon>
        <taxon>Nitrobacteraceae</taxon>
        <taxon>Nitrobacter</taxon>
    </lineage>
</organism>
<dbReference type="NCBIfam" id="TIGR01560">
    <property type="entry name" value="put_DNA_pack"/>
    <property type="match status" value="1"/>
</dbReference>
<evidence type="ECO:0000313" key="1">
    <source>
        <dbReference type="EMBL" id="ABA04883.1"/>
    </source>
</evidence>
<dbReference type="HOGENOM" id="CLU_085951_6_4_5"/>
<dbReference type="Pfam" id="PF05135">
    <property type="entry name" value="Phage_connect_1"/>
    <property type="match status" value="1"/>
</dbReference>
<reference evidence="1 2" key="1">
    <citation type="journal article" date="2006" name="Appl. Environ. Microbiol.">
        <title>Genome sequence of the chemolithoautotrophic nitrite-oxidizing bacterium Nitrobacter winogradskyi Nb-255.</title>
        <authorList>
            <person name="Starkenburg S.R."/>
            <person name="Chain P.S."/>
            <person name="Sayavedra-Soto L.A."/>
            <person name="Hauser L."/>
            <person name="Land M.L."/>
            <person name="Larimer F.W."/>
            <person name="Malfatti S.A."/>
            <person name="Klotz M.G."/>
            <person name="Bottomley P.J."/>
            <person name="Arp D.J."/>
            <person name="Hickey W.J."/>
        </authorList>
    </citation>
    <scope>NUCLEOTIDE SEQUENCE [LARGE SCALE GENOMIC DNA]</scope>
    <source>
        <strain evidence="2">ATCC 25391 / DSM 10237 / CIP 104748 / NCIMB 11846 / Nb-255</strain>
    </source>
</reference>
<evidence type="ECO:0000313" key="2">
    <source>
        <dbReference type="Proteomes" id="UP000002531"/>
    </source>
</evidence>
<dbReference type="RefSeq" id="WP_011314886.1">
    <property type="nucleotide sequence ID" value="NC_007406.1"/>
</dbReference>
<dbReference type="KEGG" id="nwi:Nwi_1622"/>
<protein>
    <submittedName>
        <fullName evidence="1">Uncharacterized phage protein (Possible DNA packaging)</fullName>
    </submittedName>
</protein>
<dbReference type="AlphaFoldDB" id="Q3SS58"/>
<proteinExistence type="predicted"/>
<dbReference type="eggNOG" id="ENOG5032WN3">
    <property type="taxonomic scope" value="Bacteria"/>
</dbReference>
<dbReference type="InterPro" id="IPR021146">
    <property type="entry name" value="Phage_gp6-like_head-tail"/>
</dbReference>
<dbReference type="Gene3D" id="1.10.3230.30">
    <property type="entry name" value="Phage gp6-like head-tail connector protein"/>
    <property type="match status" value="1"/>
</dbReference>
<sequence length="106" mass="11943">MIATLADIKGQLNVTSDLDDTLLTRKISAAQDYLESWLGYKIETVYGGEDQEPVPPALVEAVLQLAAHWYENREATLVGVSAQQLPHGVSDIIREYRRWWSTPDDE</sequence>
<dbReference type="STRING" id="323098.Nwi_1622"/>
<dbReference type="InterPro" id="IPR006450">
    <property type="entry name" value="Phage_HK97_gp6-like"/>
</dbReference>
<dbReference type="OrthoDB" id="7307102at2"/>
<dbReference type="Proteomes" id="UP000002531">
    <property type="component" value="Chromosome"/>
</dbReference>
<accession>Q3SS58</accession>
<name>Q3SS58_NITWN</name>